<dbReference type="AlphaFoldDB" id="A0A2T1A6K0"/>
<dbReference type="PANTHER" id="PTHR30353">
    <property type="entry name" value="INNER MEMBRANE PROTEIN DEDA-RELATED"/>
    <property type="match status" value="1"/>
</dbReference>
<keyword evidence="5 7" id="KW-1133">Transmembrane helix</keyword>
<dbReference type="GO" id="GO:0005886">
    <property type="term" value="C:plasma membrane"/>
    <property type="evidence" value="ECO:0007669"/>
    <property type="project" value="UniProtKB-SubCell"/>
</dbReference>
<evidence type="ECO:0000256" key="2">
    <source>
        <dbReference type="ARBA" id="ARBA00010792"/>
    </source>
</evidence>
<dbReference type="EMBL" id="PVUE01000001">
    <property type="protein sequence ID" value="PRZ44220.1"/>
    <property type="molecule type" value="Genomic_DNA"/>
</dbReference>
<evidence type="ECO:0000256" key="7">
    <source>
        <dbReference type="RuleBase" id="RU367016"/>
    </source>
</evidence>
<name>A0A2T1A6K0_9ACTN</name>
<feature type="domain" description="VTT" evidence="8">
    <location>
        <begin position="47"/>
        <end position="173"/>
    </location>
</feature>
<keyword evidence="4 7" id="KW-0812">Transmembrane</keyword>
<evidence type="ECO:0000256" key="5">
    <source>
        <dbReference type="ARBA" id="ARBA00022989"/>
    </source>
</evidence>
<dbReference type="InterPro" id="IPR032816">
    <property type="entry name" value="VTT_dom"/>
</dbReference>
<accession>A0A2T1A6K0</accession>
<feature type="transmembrane region" description="Helical" evidence="7">
    <location>
        <begin position="188"/>
        <end position="210"/>
    </location>
</feature>
<feature type="transmembrane region" description="Helical" evidence="7">
    <location>
        <begin position="153"/>
        <end position="176"/>
    </location>
</feature>
<evidence type="ECO:0000313" key="10">
    <source>
        <dbReference type="Proteomes" id="UP000237752"/>
    </source>
</evidence>
<evidence type="ECO:0000256" key="1">
    <source>
        <dbReference type="ARBA" id="ARBA00004651"/>
    </source>
</evidence>
<evidence type="ECO:0000313" key="9">
    <source>
        <dbReference type="EMBL" id="PRZ44220.1"/>
    </source>
</evidence>
<dbReference type="InterPro" id="IPR032818">
    <property type="entry name" value="DedA-like"/>
</dbReference>
<organism evidence="9 10">
    <name type="scientific">Antricoccus suffuscus</name>
    <dbReference type="NCBI Taxonomy" id="1629062"/>
    <lineage>
        <taxon>Bacteria</taxon>
        <taxon>Bacillati</taxon>
        <taxon>Actinomycetota</taxon>
        <taxon>Actinomycetes</taxon>
        <taxon>Geodermatophilales</taxon>
        <taxon>Antricoccaceae</taxon>
        <taxon>Antricoccus</taxon>
    </lineage>
</organism>
<keyword evidence="6 7" id="KW-0472">Membrane</keyword>
<protein>
    <submittedName>
        <fullName evidence="9">Membrane-associated protein</fullName>
    </submittedName>
</protein>
<proteinExistence type="inferred from homology"/>
<feature type="transmembrane region" description="Helical" evidence="7">
    <location>
        <begin position="53"/>
        <end position="83"/>
    </location>
</feature>
<comment type="similarity">
    <text evidence="2 7">Belongs to the DedA family.</text>
</comment>
<reference evidence="9 10" key="1">
    <citation type="submission" date="2018-03" db="EMBL/GenBank/DDBJ databases">
        <title>Genomic Encyclopedia of Archaeal and Bacterial Type Strains, Phase II (KMG-II): from individual species to whole genera.</title>
        <authorList>
            <person name="Goeker M."/>
        </authorList>
    </citation>
    <scope>NUCLEOTIDE SEQUENCE [LARGE SCALE GENOMIC DNA]</scope>
    <source>
        <strain evidence="9 10">DSM 100065</strain>
    </source>
</reference>
<evidence type="ECO:0000259" key="8">
    <source>
        <dbReference type="Pfam" id="PF09335"/>
    </source>
</evidence>
<comment type="subcellular location">
    <subcellularLocation>
        <location evidence="1 7">Cell membrane</location>
        <topology evidence="1 7">Multi-pass membrane protein</topology>
    </subcellularLocation>
</comment>
<evidence type="ECO:0000256" key="4">
    <source>
        <dbReference type="ARBA" id="ARBA00022692"/>
    </source>
</evidence>
<gene>
    <name evidence="9" type="ORF">CLV47_101345</name>
</gene>
<keyword evidence="10" id="KW-1185">Reference proteome</keyword>
<keyword evidence="3 7" id="KW-1003">Cell membrane</keyword>
<dbReference type="Proteomes" id="UP000237752">
    <property type="component" value="Unassembled WGS sequence"/>
</dbReference>
<comment type="caution">
    <text evidence="9">The sequence shown here is derived from an EMBL/GenBank/DDBJ whole genome shotgun (WGS) entry which is preliminary data.</text>
</comment>
<dbReference type="RefSeq" id="WP_238145163.1">
    <property type="nucleotide sequence ID" value="NZ_PVUE01000001.1"/>
</dbReference>
<dbReference type="Pfam" id="PF09335">
    <property type="entry name" value="VTT_dom"/>
    <property type="match status" value="1"/>
</dbReference>
<sequence>MTVTYQASILPSWLDPANIISGMGGFALLGICLILFAECALLIGFFLPGDTLLFFAGIFWASGAIATPLVVLLAAMALAAFIGNMVGYWIGYKVGPAVFKRPDAKFLKPEYIQRSEKLFDKYGKPAIVLARFVPVVRTVAPVMAGASKMDRKIYALYSAIGGVAWVVVVTLLGIWLGQVAFIRDHLDLVIVAAVVIVVLFSAAPALMHFVQKRKNRTQTAEPTD</sequence>
<evidence type="ECO:0000256" key="6">
    <source>
        <dbReference type="ARBA" id="ARBA00023136"/>
    </source>
</evidence>
<dbReference type="PANTHER" id="PTHR30353:SF0">
    <property type="entry name" value="TRANSMEMBRANE PROTEIN"/>
    <property type="match status" value="1"/>
</dbReference>
<feature type="transmembrane region" description="Helical" evidence="7">
    <location>
        <begin position="26"/>
        <end position="47"/>
    </location>
</feature>
<evidence type="ECO:0000256" key="3">
    <source>
        <dbReference type="ARBA" id="ARBA00022475"/>
    </source>
</evidence>